<accession>A0A315VJN1</accession>
<organism evidence="1 2">
    <name type="scientific">Gambusia affinis</name>
    <name type="common">Western mosquitofish</name>
    <name type="synonym">Heterandria affinis</name>
    <dbReference type="NCBI Taxonomy" id="33528"/>
    <lineage>
        <taxon>Eukaryota</taxon>
        <taxon>Metazoa</taxon>
        <taxon>Chordata</taxon>
        <taxon>Craniata</taxon>
        <taxon>Vertebrata</taxon>
        <taxon>Euteleostomi</taxon>
        <taxon>Actinopterygii</taxon>
        <taxon>Neopterygii</taxon>
        <taxon>Teleostei</taxon>
        <taxon>Neoteleostei</taxon>
        <taxon>Acanthomorphata</taxon>
        <taxon>Ovalentaria</taxon>
        <taxon>Atherinomorphae</taxon>
        <taxon>Cyprinodontiformes</taxon>
        <taxon>Poeciliidae</taxon>
        <taxon>Poeciliinae</taxon>
        <taxon>Gambusia</taxon>
    </lineage>
</organism>
<gene>
    <name evidence="1" type="ORF">CCH79_00005965</name>
</gene>
<evidence type="ECO:0000313" key="2">
    <source>
        <dbReference type="Proteomes" id="UP000250572"/>
    </source>
</evidence>
<sequence length="12" mass="1178">MTAQSAAVMVAV</sequence>
<reference evidence="1 2" key="1">
    <citation type="journal article" date="2018" name="G3 (Bethesda)">
        <title>A High-Quality Reference Genome for the Invasive Mosquitofish Gambusia affinis Using a Chicago Library.</title>
        <authorList>
            <person name="Hoffberg S.L."/>
            <person name="Troendle N.J."/>
            <person name="Glenn T.C."/>
            <person name="Mahmud O."/>
            <person name="Louha S."/>
            <person name="Chalopin D."/>
            <person name="Bennetzen J.L."/>
            <person name="Mauricio R."/>
        </authorList>
    </citation>
    <scope>NUCLEOTIDE SEQUENCE [LARGE SCALE GENOMIC DNA]</scope>
    <source>
        <strain evidence="1">NE01/NJP1002.9</strain>
        <tissue evidence="1">Muscle</tissue>
    </source>
</reference>
<keyword evidence="2" id="KW-1185">Reference proteome</keyword>
<name>A0A315VJN1_GAMAF</name>
<comment type="caution">
    <text evidence="1">The sequence shown here is derived from an EMBL/GenBank/DDBJ whole genome shotgun (WGS) entry which is preliminary data.</text>
</comment>
<dbReference type="Proteomes" id="UP000250572">
    <property type="component" value="Unassembled WGS sequence"/>
</dbReference>
<proteinExistence type="predicted"/>
<protein>
    <submittedName>
        <fullName evidence="1">Uncharacterized protein</fullName>
    </submittedName>
</protein>
<dbReference type="EMBL" id="NHOQ01001578">
    <property type="protein sequence ID" value="PWA23548.1"/>
    <property type="molecule type" value="Genomic_DNA"/>
</dbReference>
<evidence type="ECO:0000313" key="1">
    <source>
        <dbReference type="EMBL" id="PWA23548.1"/>
    </source>
</evidence>